<dbReference type="PaxDb" id="4113-PGSC0003DMT400085929"/>
<keyword evidence="2" id="KW-1185">Reference proteome</keyword>
<dbReference type="PANTHER" id="PTHR36391">
    <property type="entry name" value="FURRY"/>
    <property type="match status" value="1"/>
</dbReference>
<sequence length="218" mass="24973">MPSVCISGFIYEFALADDISIAAFDVKSEKIKTIALWNAIELVYCYELLEVKGQLGTYLTKVLQLLIRGSYSYVESVVPFCNILEGILSITECQGLRKSMIQTLKRFTKKPWEFTGPQTSPEYLDSVPKATEYRIFCPATTQSQAIIPTSDSETVFDINYYSRDQRRNRPPIKRTFLTKADVEKMRMEYKFDVNDFPKPYLTAKVEEDENAIGGGYQK</sequence>
<protein>
    <submittedName>
        <fullName evidence="1">Uncharacterized protein</fullName>
    </submittedName>
</protein>
<dbReference type="FunCoup" id="M1DAL2">
    <property type="interactions" value="1463"/>
</dbReference>
<evidence type="ECO:0000313" key="2">
    <source>
        <dbReference type="Proteomes" id="UP000011115"/>
    </source>
</evidence>
<name>M1DAL2_SOLTU</name>
<dbReference type="PANTHER" id="PTHR36391:SF2">
    <property type="entry name" value="F-BOX ASSOCIATED DOMAIN-CONTAINING PROTEIN"/>
    <property type="match status" value="1"/>
</dbReference>
<organism evidence="1 2">
    <name type="scientific">Solanum tuberosum</name>
    <name type="common">Potato</name>
    <dbReference type="NCBI Taxonomy" id="4113"/>
    <lineage>
        <taxon>Eukaryota</taxon>
        <taxon>Viridiplantae</taxon>
        <taxon>Streptophyta</taxon>
        <taxon>Embryophyta</taxon>
        <taxon>Tracheophyta</taxon>
        <taxon>Spermatophyta</taxon>
        <taxon>Magnoliopsida</taxon>
        <taxon>eudicotyledons</taxon>
        <taxon>Gunneridae</taxon>
        <taxon>Pentapetalae</taxon>
        <taxon>asterids</taxon>
        <taxon>lamiids</taxon>
        <taxon>Solanales</taxon>
        <taxon>Solanaceae</taxon>
        <taxon>Solanoideae</taxon>
        <taxon>Solaneae</taxon>
        <taxon>Solanum</taxon>
    </lineage>
</organism>
<accession>M1DAL2</accession>
<reference evidence="2" key="1">
    <citation type="journal article" date="2011" name="Nature">
        <title>Genome sequence and analysis of the tuber crop potato.</title>
        <authorList>
            <consortium name="The Potato Genome Sequencing Consortium"/>
        </authorList>
    </citation>
    <scope>NUCLEOTIDE SEQUENCE [LARGE SCALE GENOMIC DNA]</scope>
    <source>
        <strain evidence="2">cv. DM1-3 516 R44</strain>
    </source>
</reference>
<dbReference type="AlphaFoldDB" id="M1DAL2"/>
<dbReference type="Proteomes" id="UP000011115">
    <property type="component" value="Unassembled WGS sequence"/>
</dbReference>
<dbReference type="eggNOG" id="ENOG502RZBT">
    <property type="taxonomic scope" value="Eukaryota"/>
</dbReference>
<reference evidence="1" key="2">
    <citation type="submission" date="2015-06" db="UniProtKB">
        <authorList>
            <consortium name="EnsemblPlants"/>
        </authorList>
    </citation>
    <scope>IDENTIFICATION</scope>
    <source>
        <strain evidence="1">DM1-3 516 R44</strain>
    </source>
</reference>
<dbReference type="EnsemblPlants" id="PGSC0003DMT400085929">
    <property type="protein sequence ID" value="PGSC0003DMT400085929"/>
    <property type="gene ID" value="PGSC0003DMG400035500"/>
</dbReference>
<dbReference type="STRING" id="4113.M1DAL2"/>
<evidence type="ECO:0000313" key="1">
    <source>
        <dbReference type="EnsemblPlants" id="PGSC0003DMT400085929"/>
    </source>
</evidence>
<dbReference type="Gramene" id="PGSC0003DMT400085929">
    <property type="protein sequence ID" value="PGSC0003DMT400085929"/>
    <property type="gene ID" value="PGSC0003DMG400035500"/>
</dbReference>
<proteinExistence type="predicted"/>
<dbReference type="InParanoid" id="M1DAL2"/>
<dbReference type="HOGENOM" id="CLU_1268813_0_0_1"/>